<keyword evidence="3" id="KW-1185">Reference proteome</keyword>
<proteinExistence type="predicted"/>
<dbReference type="Proteomes" id="UP000239814">
    <property type="component" value="Chromosome"/>
</dbReference>
<feature type="chain" id="PRO_5038481058" evidence="1">
    <location>
        <begin position="25"/>
        <end position="151"/>
    </location>
</feature>
<feature type="signal peptide" evidence="1">
    <location>
        <begin position="1"/>
        <end position="24"/>
    </location>
</feature>
<sequence length="151" mass="16630">MNRVIRVLVAVAAVCGLAVGGVVATDGEAKAAPRYTQYFPTVSSGVVRSGDAGNLKPRRWEGFLLNRAQTRDFWNMGGASYLVNRNGVDAVRYAVTPGRGAGCIVVFSTAPNFLEHYDYVEVTYIRTERFARATPDTPRALYWSTKNFRCV</sequence>
<dbReference type="RefSeq" id="WP_105942020.1">
    <property type="nucleotide sequence ID" value="NZ_CP027433.1"/>
</dbReference>
<dbReference type="AlphaFoldDB" id="A0A2S0KF17"/>
<gene>
    <name evidence="2" type="ORF">C6V83_08425</name>
</gene>
<name>A0A2S0KF17_9ACTN</name>
<dbReference type="OrthoDB" id="4375691at2"/>
<keyword evidence="1" id="KW-0732">Signal</keyword>
<organism evidence="2 3">
    <name type="scientific">Gordonia iterans</name>
    <dbReference type="NCBI Taxonomy" id="1004901"/>
    <lineage>
        <taxon>Bacteria</taxon>
        <taxon>Bacillati</taxon>
        <taxon>Actinomycetota</taxon>
        <taxon>Actinomycetes</taxon>
        <taxon>Mycobacteriales</taxon>
        <taxon>Gordoniaceae</taxon>
        <taxon>Gordonia</taxon>
    </lineage>
</organism>
<reference evidence="2 3" key="1">
    <citation type="submission" date="2018-03" db="EMBL/GenBank/DDBJ databases">
        <title>Characteristics and genome of n-alkane degrading marine bacteria Gordonia iterans isolated from crude oil contaminated in Tae-an, South Korea.</title>
        <authorList>
            <person name="Lee S.-S."/>
            <person name="Kim H."/>
        </authorList>
    </citation>
    <scope>NUCLEOTIDE SEQUENCE [LARGE SCALE GENOMIC DNA]</scope>
    <source>
        <strain evidence="2 3">Co17</strain>
    </source>
</reference>
<dbReference type="KEGG" id="git:C6V83_08425"/>
<evidence type="ECO:0000313" key="2">
    <source>
        <dbReference type="EMBL" id="AVM00292.1"/>
    </source>
</evidence>
<evidence type="ECO:0000256" key="1">
    <source>
        <dbReference type="SAM" id="SignalP"/>
    </source>
</evidence>
<dbReference type="EMBL" id="CP027433">
    <property type="protein sequence ID" value="AVM00292.1"/>
    <property type="molecule type" value="Genomic_DNA"/>
</dbReference>
<evidence type="ECO:0000313" key="3">
    <source>
        <dbReference type="Proteomes" id="UP000239814"/>
    </source>
</evidence>
<protein>
    <submittedName>
        <fullName evidence="2">Uncharacterized protein</fullName>
    </submittedName>
</protein>
<accession>A0A2S0KF17</accession>